<dbReference type="CDD" id="cd11304">
    <property type="entry name" value="Cadherin_repeat"/>
    <property type="match status" value="1"/>
</dbReference>
<keyword evidence="2" id="KW-0134">Cell wall</keyword>
<evidence type="ECO:0000313" key="14">
    <source>
        <dbReference type="EMBL" id="MBB3108899.1"/>
    </source>
</evidence>
<protein>
    <submittedName>
        <fullName evidence="14">Subtilisin family serine protease</fullName>
    </submittedName>
</protein>
<dbReference type="PROSITE" id="PS00136">
    <property type="entry name" value="SUBTILASE_ASP"/>
    <property type="match status" value="1"/>
</dbReference>
<dbReference type="InterPro" id="IPR015500">
    <property type="entry name" value="Peptidase_S8_subtilisin-rel"/>
</dbReference>
<feature type="compositionally biased region" description="Pro residues" evidence="11">
    <location>
        <begin position="1140"/>
        <end position="1154"/>
    </location>
</feature>
<evidence type="ECO:0000256" key="5">
    <source>
        <dbReference type="ARBA" id="ARBA00022729"/>
    </source>
</evidence>
<feature type="chain" id="PRO_5038797562" evidence="12">
    <location>
        <begin position="34"/>
        <end position="1564"/>
    </location>
</feature>
<keyword evidence="5 12" id="KW-0732">Signal</keyword>
<dbReference type="InterPro" id="IPR046450">
    <property type="entry name" value="PA_dom_sf"/>
</dbReference>
<feature type="signal peptide" evidence="12">
    <location>
        <begin position="1"/>
        <end position="33"/>
    </location>
</feature>
<feature type="domain" description="SLH" evidence="13">
    <location>
        <begin position="1501"/>
        <end position="1564"/>
    </location>
</feature>
<feature type="active site" description="Charge relay system" evidence="8 9">
    <location>
        <position position="207"/>
    </location>
</feature>
<keyword evidence="4 9" id="KW-0645">Protease</keyword>
<dbReference type="PANTHER" id="PTHR43806:SF65">
    <property type="entry name" value="SERINE PROTEASE APRX"/>
    <property type="match status" value="1"/>
</dbReference>
<gene>
    <name evidence="14" type="ORF">FHS18_000951</name>
</gene>
<dbReference type="InterPro" id="IPR023828">
    <property type="entry name" value="Peptidase_S8_Ser-AS"/>
</dbReference>
<evidence type="ECO:0000256" key="12">
    <source>
        <dbReference type="SAM" id="SignalP"/>
    </source>
</evidence>
<evidence type="ECO:0000256" key="7">
    <source>
        <dbReference type="ARBA" id="ARBA00022825"/>
    </source>
</evidence>
<dbReference type="InterPro" id="IPR001119">
    <property type="entry name" value="SLH_dom"/>
</dbReference>
<dbReference type="InterPro" id="IPR010259">
    <property type="entry name" value="S8pro/Inhibitor_I9"/>
</dbReference>
<dbReference type="PANTHER" id="PTHR43806">
    <property type="entry name" value="PEPTIDASE S8"/>
    <property type="match status" value="1"/>
</dbReference>
<dbReference type="PROSITE" id="PS51272">
    <property type="entry name" value="SLH"/>
    <property type="match status" value="3"/>
</dbReference>
<feature type="domain" description="SLH" evidence="13">
    <location>
        <begin position="1434"/>
        <end position="1497"/>
    </location>
</feature>
<dbReference type="InterPro" id="IPR050131">
    <property type="entry name" value="Peptidase_S8_subtilisin-like"/>
</dbReference>
<reference evidence="14 15" key="1">
    <citation type="submission" date="2020-08" db="EMBL/GenBank/DDBJ databases">
        <title>Genomic Encyclopedia of Type Strains, Phase III (KMG-III): the genomes of soil and plant-associated and newly described type strains.</title>
        <authorList>
            <person name="Whitman W."/>
        </authorList>
    </citation>
    <scope>NUCLEOTIDE SEQUENCE [LARGE SCALE GENOMIC DNA]</scope>
    <source>
        <strain evidence="14 15">CECT 5862</strain>
    </source>
</reference>
<dbReference type="PROSITE" id="PS51892">
    <property type="entry name" value="SUBTILASE"/>
    <property type="match status" value="1"/>
</dbReference>
<dbReference type="EMBL" id="JACHXK010000002">
    <property type="protein sequence ID" value="MBB3108899.1"/>
    <property type="molecule type" value="Genomic_DNA"/>
</dbReference>
<evidence type="ECO:0000256" key="3">
    <source>
        <dbReference type="ARBA" id="ARBA00022525"/>
    </source>
</evidence>
<evidence type="ECO:0000256" key="9">
    <source>
        <dbReference type="PROSITE-ProRule" id="PRU01240"/>
    </source>
</evidence>
<evidence type="ECO:0000259" key="13">
    <source>
        <dbReference type="PROSITE" id="PS51272"/>
    </source>
</evidence>
<dbReference type="PROSITE" id="PS00138">
    <property type="entry name" value="SUBTILASE_SER"/>
    <property type="match status" value="1"/>
</dbReference>
<dbReference type="Pfam" id="PF00082">
    <property type="entry name" value="Peptidase_S8"/>
    <property type="match status" value="1"/>
</dbReference>
<dbReference type="InterPro" id="IPR023827">
    <property type="entry name" value="Peptidase_S8_Asp-AS"/>
</dbReference>
<keyword evidence="15" id="KW-1185">Reference proteome</keyword>
<evidence type="ECO:0000256" key="11">
    <source>
        <dbReference type="SAM" id="MobiDB-lite"/>
    </source>
</evidence>
<accession>A0A7W5FLD4</accession>
<sequence>MSLRSTPFLTKMVSIPLAVALTASIAVPIPTSAATASSLTAKGLLELLSSQSPGYVSPTINTKSGKPVRVILTLKQEPAAVSKYASRLGIASMSEAASKRAVASEQNTLISKAESTGIDMKVNYRFDTVLNGMEVTVPADQIPKLAALPGVDSVYENLTYYNLPDQEPPAEGSEDPYIDYEPLQQLGVEAAWEAGLTGKGLKVGVIDTGVDYAHPDLKDAYVGGYNAHTHSDDPYEEIPNAETGNAGTSHGTHVSGTIVGQAKNSASDVLQQGIAPDAELYAYKVLAYNEETGRSSGSSAQVIDGIEHAVEDGMDVINLSLGADGDKSPNSPDAIAINNAVLAGVVAVVASGNAADTGPYYYSMGSPSTSQLAIAVGAATSLSKRFEATLTTEITEVKQAEPPAEDDAAAVEVAPAVKAVSEAGEAPVAEAASEAEQVPAADELAAAATTPAEEAPPSSGRGAGTVVPVPVASPISLMAWKTGQEDFTGLLGTDKLSGVYVGIGDTADYEGKDVKGKVAFISRGSLTFVDKIAIAKAHGAIAAVIFNGVNSGTDADLSESIPGRDDIIGPNGFLGDSLEYIPTFDMAGAQGRAIARQLVAAPGAELNFQFGGDYEMTQVAGDTMASFSSRGPDSDENLSIKPDVVAPGVNILSTLPAYGKDNPDISYAEAYGRSSGTSMATPHIAGLALLLQQQHPDWTPFDIRAALANTSDPISDEVGTLYDVYSQGAGRANIASAIKTPALLQTVENITILDTNLREREVVNYGSSASFGLMEAGSGEKSIKLQLKNFSDNDLTYQAAVVMHDTVTSDPYEPVETPDIDNIDVSLKGTSSGKIKVDDADDGKPAVEEFELVLQPQEDAGNGVYEGEVVLTSAGLPDLHLPFVVHVGTERPTNGFGVQDVSAAPAVYTPDGDGKNDTTDIGYTLTDPNVVYTELNAYGLDDEYVGTLAVRMEEDENGYLKFLPTGAQSFEDVGSAYRKHVGESVTQFEKDENGQDIIYHLTQGTYRVEIFAIALDDEGLPYTYSGLSQIRVEDAAQYEVTEAVTNFEPQKVNTTSVGKTVLTLPASDTVTYSVTGSSNAEYIADNVLKKLPKSGSDDVTVELTVKAVNKANPSYSATTTVPVTLQAKPSNSGGGYTPITPTPPTPSTPTPSTPTPEADDASALALVAQGQLQKTLAADVTTQEGVAEATVTDAAWSEALAAGGTSPVAVIVTAAADQGQTVRFTLTADQVAQFVKAPAGSTIVVTAGGSSLAIPVELVQGLPAGTGLTATIAPKADQTAAFASEAEGTTIIGEPVAFEVQAIQADGAKPIAVPAGLFVKRAFTLPGTIQPNSAGVLYEEGGAVQPIASVFLPQNNGTTIVTVSRAGFSTYAAVTRLVAFTDIAGSWAEPQIKALATKLLINGTTETTFSPKQALTRAEFASLLTRALGLTATGSASFSDVSASDWFAKDAAAAYEAGLITGMPDGTFQPEALLTRDQLSVILARALKLLGITADTGTPSRHAYGDEGQFPGYAKESIEAVTAAGILQGESIDGKSYFNGNRAATRDVAATVLYKLLQKAKLTD</sequence>
<dbReference type="InterPro" id="IPR003137">
    <property type="entry name" value="PA_domain"/>
</dbReference>
<dbReference type="InterPro" id="IPR000209">
    <property type="entry name" value="Peptidase_S8/S53_dom"/>
</dbReference>
<keyword evidence="3" id="KW-0964">Secreted</keyword>
<dbReference type="SUPFAM" id="SSF52743">
    <property type="entry name" value="Subtilisin-like"/>
    <property type="match status" value="1"/>
</dbReference>
<evidence type="ECO:0000256" key="1">
    <source>
        <dbReference type="ARBA" id="ARBA00011073"/>
    </source>
</evidence>
<evidence type="ECO:0000256" key="6">
    <source>
        <dbReference type="ARBA" id="ARBA00022801"/>
    </source>
</evidence>
<keyword evidence="7 9" id="KW-0720">Serine protease</keyword>
<dbReference type="PRINTS" id="PR00723">
    <property type="entry name" value="SUBTILISIN"/>
</dbReference>
<evidence type="ECO:0000313" key="15">
    <source>
        <dbReference type="Proteomes" id="UP000570361"/>
    </source>
</evidence>
<name>A0A7W5FLD4_9BACL</name>
<keyword evidence="6 9" id="KW-0378">Hydrolase</keyword>
<evidence type="ECO:0000256" key="8">
    <source>
        <dbReference type="PIRSR" id="PIRSR615500-1"/>
    </source>
</evidence>
<dbReference type="RefSeq" id="WP_183597525.1">
    <property type="nucleotide sequence ID" value="NZ_JACHXK010000002.1"/>
</dbReference>
<dbReference type="GO" id="GO:0004252">
    <property type="term" value="F:serine-type endopeptidase activity"/>
    <property type="evidence" value="ECO:0007669"/>
    <property type="project" value="UniProtKB-UniRule"/>
</dbReference>
<feature type="active site" description="Charge relay system" evidence="8 9">
    <location>
        <position position="678"/>
    </location>
</feature>
<dbReference type="Gene3D" id="3.50.30.30">
    <property type="match status" value="1"/>
</dbReference>
<feature type="active site" description="Charge relay system" evidence="8 9">
    <location>
        <position position="250"/>
    </location>
</feature>
<dbReference type="InterPro" id="IPR022398">
    <property type="entry name" value="Peptidase_S8_His-AS"/>
</dbReference>
<dbReference type="PROSITE" id="PS00137">
    <property type="entry name" value="SUBTILASE_HIS"/>
    <property type="match status" value="1"/>
</dbReference>
<dbReference type="Proteomes" id="UP000570361">
    <property type="component" value="Unassembled WGS sequence"/>
</dbReference>
<dbReference type="SUPFAM" id="SSF52025">
    <property type="entry name" value="PA domain"/>
    <property type="match status" value="1"/>
</dbReference>
<feature type="region of interest" description="Disordered" evidence="11">
    <location>
        <begin position="1123"/>
        <end position="1158"/>
    </location>
</feature>
<organism evidence="14 15">
    <name type="scientific">Paenibacillus phyllosphaerae</name>
    <dbReference type="NCBI Taxonomy" id="274593"/>
    <lineage>
        <taxon>Bacteria</taxon>
        <taxon>Bacillati</taxon>
        <taxon>Bacillota</taxon>
        <taxon>Bacilli</taxon>
        <taxon>Bacillales</taxon>
        <taxon>Paenibacillaceae</taxon>
        <taxon>Paenibacillus</taxon>
    </lineage>
</organism>
<dbReference type="GO" id="GO:0006508">
    <property type="term" value="P:proteolysis"/>
    <property type="evidence" value="ECO:0007669"/>
    <property type="project" value="UniProtKB-KW"/>
</dbReference>
<evidence type="ECO:0000256" key="10">
    <source>
        <dbReference type="RuleBase" id="RU003355"/>
    </source>
</evidence>
<dbReference type="Pfam" id="PF02225">
    <property type="entry name" value="PA"/>
    <property type="match status" value="1"/>
</dbReference>
<dbReference type="Pfam" id="PF00395">
    <property type="entry name" value="SLH"/>
    <property type="match status" value="2"/>
</dbReference>
<dbReference type="Pfam" id="PF05922">
    <property type="entry name" value="Inhibitor_I9"/>
    <property type="match status" value="1"/>
</dbReference>
<dbReference type="Gene3D" id="3.40.50.200">
    <property type="entry name" value="Peptidase S8/S53 domain"/>
    <property type="match status" value="2"/>
</dbReference>
<evidence type="ECO:0000256" key="2">
    <source>
        <dbReference type="ARBA" id="ARBA00022512"/>
    </source>
</evidence>
<dbReference type="InterPro" id="IPR036852">
    <property type="entry name" value="Peptidase_S8/S53_dom_sf"/>
</dbReference>
<comment type="caution">
    <text evidence="14">The sequence shown here is derived from an EMBL/GenBank/DDBJ whole genome shotgun (WGS) entry which is preliminary data.</text>
</comment>
<proteinExistence type="inferred from homology"/>
<evidence type="ECO:0000256" key="4">
    <source>
        <dbReference type="ARBA" id="ARBA00022670"/>
    </source>
</evidence>
<comment type="similarity">
    <text evidence="1 9 10">Belongs to the peptidase S8 family.</text>
</comment>
<feature type="domain" description="SLH" evidence="13">
    <location>
        <begin position="1375"/>
        <end position="1433"/>
    </location>
</feature>